<proteinExistence type="predicted"/>
<protein>
    <submittedName>
        <fullName evidence="2">Uncharacterized protein</fullName>
    </submittedName>
</protein>
<feature type="compositionally biased region" description="Polar residues" evidence="1">
    <location>
        <begin position="84"/>
        <end position="100"/>
    </location>
</feature>
<gene>
    <name evidence="2" type="ORF">F443_11912</name>
</gene>
<sequence length="260" mass="29524">MADIEDEVEFEEMLRFVLDQWRNVRQRKSVPRRKSEDGDESQGDEQCGHGEKEDADKQIPVRTFTEDEIKAEFNISSSEDEEASQSGFQSNMYGRVSPSQGGKVKIRLNPKAKKDPFYTLPEKLLDACMKLLPVSNTANHAISIDESQHSQDTGSAQLQGSVETIWIKHVGNFSRAQIETFKRVHNLMEVVKLGLDTHKWLVQEGIFSLPAEYHAVATSVADEILSTYPRRESRAFPTSLISSMRCSTEFLLQHGYQMPQ</sequence>
<evidence type="ECO:0000313" key="3">
    <source>
        <dbReference type="Proteomes" id="UP000018721"/>
    </source>
</evidence>
<name>V9EVZ5_PHYNI</name>
<organism evidence="2 3">
    <name type="scientific">Phytophthora nicotianae P1569</name>
    <dbReference type="NCBI Taxonomy" id="1317065"/>
    <lineage>
        <taxon>Eukaryota</taxon>
        <taxon>Sar</taxon>
        <taxon>Stramenopiles</taxon>
        <taxon>Oomycota</taxon>
        <taxon>Peronosporomycetes</taxon>
        <taxon>Peronosporales</taxon>
        <taxon>Peronosporaceae</taxon>
        <taxon>Phytophthora</taxon>
    </lineage>
</organism>
<feature type="compositionally biased region" description="Basic and acidic residues" evidence="1">
    <location>
        <begin position="46"/>
        <end position="71"/>
    </location>
</feature>
<evidence type="ECO:0000313" key="2">
    <source>
        <dbReference type="EMBL" id="ETI43041.1"/>
    </source>
</evidence>
<dbReference type="Proteomes" id="UP000018721">
    <property type="component" value="Unassembled WGS sequence"/>
</dbReference>
<accession>V9EVZ5</accession>
<keyword evidence="3" id="KW-1185">Reference proteome</keyword>
<comment type="caution">
    <text evidence="2">The sequence shown here is derived from an EMBL/GenBank/DDBJ whole genome shotgun (WGS) entry which is preliminary data.</text>
</comment>
<feature type="region of interest" description="Disordered" evidence="1">
    <location>
        <begin position="26"/>
        <end position="102"/>
    </location>
</feature>
<evidence type="ECO:0000256" key="1">
    <source>
        <dbReference type="SAM" id="MobiDB-lite"/>
    </source>
</evidence>
<dbReference type="EMBL" id="ANIZ01002030">
    <property type="protein sequence ID" value="ETI43041.1"/>
    <property type="molecule type" value="Genomic_DNA"/>
</dbReference>
<reference evidence="2 3" key="1">
    <citation type="submission" date="2013-11" db="EMBL/GenBank/DDBJ databases">
        <title>The Genome Sequence of Phytophthora parasitica P1569.</title>
        <authorList>
            <consortium name="The Broad Institute Genomics Platform"/>
            <person name="Russ C."/>
            <person name="Tyler B."/>
            <person name="Panabieres F."/>
            <person name="Shan W."/>
            <person name="Tripathy S."/>
            <person name="Grunwald N."/>
            <person name="Machado M."/>
            <person name="Johnson C.S."/>
            <person name="Arredondo F."/>
            <person name="Hong C."/>
            <person name="Coffey M."/>
            <person name="Young S.K."/>
            <person name="Zeng Q."/>
            <person name="Gargeya S."/>
            <person name="Fitzgerald M."/>
            <person name="Abouelleil A."/>
            <person name="Alvarado L."/>
            <person name="Chapman S.B."/>
            <person name="Gainer-Dewar J."/>
            <person name="Goldberg J."/>
            <person name="Griggs A."/>
            <person name="Gujja S."/>
            <person name="Hansen M."/>
            <person name="Howarth C."/>
            <person name="Imamovic A."/>
            <person name="Ireland A."/>
            <person name="Larimer J."/>
            <person name="McCowan C."/>
            <person name="Murphy C."/>
            <person name="Pearson M."/>
            <person name="Poon T.W."/>
            <person name="Priest M."/>
            <person name="Roberts A."/>
            <person name="Saif S."/>
            <person name="Shea T."/>
            <person name="Sykes S."/>
            <person name="Wortman J."/>
            <person name="Nusbaum C."/>
            <person name="Birren B."/>
        </authorList>
    </citation>
    <scope>NUCLEOTIDE SEQUENCE [LARGE SCALE GENOMIC DNA]</scope>
    <source>
        <strain evidence="2 3">P1569</strain>
    </source>
</reference>
<dbReference type="AlphaFoldDB" id="V9EVZ5"/>
<dbReference type="HOGENOM" id="CLU_1079550_0_0_1"/>